<evidence type="ECO:0000259" key="1">
    <source>
        <dbReference type="PROSITE" id="PS50174"/>
    </source>
</evidence>
<dbReference type="EMBL" id="AWUE01013626">
    <property type="protein sequence ID" value="OMP06373.1"/>
    <property type="molecule type" value="Genomic_DNA"/>
</dbReference>
<dbReference type="OrthoDB" id="10019757at2759"/>
<comment type="caution">
    <text evidence="2">The sequence shown here is derived from an EMBL/GenBank/DDBJ whole genome shotgun (WGS) entry which is preliminary data.</text>
</comment>
<sequence>MDIDAPYACLLGHTWVHMAEEILLLSRQGDKSTRNQKGTIMAQTSVAPYEEARGELYECLPRVFETDSVKKPQKDTLKAMQVMKRYGWTEGQGLGKNAQSMKEIPAGGAQSLGFGLGFEATSEGY</sequence>
<accession>A0A1R3KH08</accession>
<dbReference type="AlphaFoldDB" id="A0A1R3KH08"/>
<proteinExistence type="predicted"/>
<dbReference type="InterPro" id="IPR000467">
    <property type="entry name" value="G_patch_dom"/>
</dbReference>
<protein>
    <recommendedName>
        <fullName evidence="1">G-patch domain-containing protein</fullName>
    </recommendedName>
</protein>
<feature type="domain" description="G-patch" evidence="1">
    <location>
        <begin position="75"/>
        <end position="121"/>
    </location>
</feature>
<dbReference type="SMART" id="SM00443">
    <property type="entry name" value="G_patch"/>
    <property type="match status" value="1"/>
</dbReference>
<keyword evidence="3" id="KW-1185">Reference proteome</keyword>
<dbReference type="PROSITE" id="PS50174">
    <property type="entry name" value="G_PATCH"/>
    <property type="match status" value="1"/>
</dbReference>
<dbReference type="Proteomes" id="UP000187203">
    <property type="component" value="Unassembled WGS sequence"/>
</dbReference>
<evidence type="ECO:0000313" key="2">
    <source>
        <dbReference type="EMBL" id="OMP06373.1"/>
    </source>
</evidence>
<name>A0A1R3KH08_9ROSI</name>
<gene>
    <name evidence="2" type="ORF">COLO4_08169</name>
</gene>
<dbReference type="Pfam" id="PF01585">
    <property type="entry name" value="G-patch"/>
    <property type="match status" value="1"/>
</dbReference>
<evidence type="ECO:0000313" key="3">
    <source>
        <dbReference type="Proteomes" id="UP000187203"/>
    </source>
</evidence>
<dbReference type="GO" id="GO:0003676">
    <property type="term" value="F:nucleic acid binding"/>
    <property type="evidence" value="ECO:0007669"/>
    <property type="project" value="InterPro"/>
</dbReference>
<reference evidence="3" key="1">
    <citation type="submission" date="2013-09" db="EMBL/GenBank/DDBJ databases">
        <title>Corchorus olitorius genome sequencing.</title>
        <authorList>
            <person name="Alam M."/>
            <person name="Haque M.S."/>
            <person name="Islam M.S."/>
            <person name="Emdad E.M."/>
            <person name="Islam M.M."/>
            <person name="Ahmed B."/>
            <person name="Halim A."/>
            <person name="Hossen Q.M.M."/>
            <person name="Hossain M.Z."/>
            <person name="Ahmed R."/>
            <person name="Khan M.M."/>
            <person name="Islam R."/>
            <person name="Rashid M.M."/>
            <person name="Khan S.A."/>
            <person name="Rahman M.S."/>
            <person name="Alam M."/>
            <person name="Yahiya A.S."/>
            <person name="Khan M.S."/>
            <person name="Azam M.S."/>
            <person name="Haque T."/>
            <person name="Lashkar M.Z.H."/>
            <person name="Akhand A.I."/>
            <person name="Morshed G."/>
            <person name="Roy S."/>
            <person name="Uddin K.S."/>
            <person name="Rabeya T."/>
            <person name="Hossain A.S."/>
            <person name="Chowdhury A."/>
            <person name="Snigdha A.R."/>
            <person name="Mortoza M.S."/>
            <person name="Matin S.A."/>
            <person name="Hoque S.M.E."/>
            <person name="Islam M.K."/>
            <person name="Roy D.K."/>
            <person name="Haider R."/>
            <person name="Moosa M.M."/>
            <person name="Elias S.M."/>
            <person name="Hasan A.M."/>
            <person name="Jahan S."/>
            <person name="Shafiuddin M."/>
            <person name="Mahmood N."/>
            <person name="Shommy N.S."/>
        </authorList>
    </citation>
    <scope>NUCLEOTIDE SEQUENCE [LARGE SCALE GENOMIC DNA]</scope>
    <source>
        <strain evidence="3">cv. O-4</strain>
    </source>
</reference>
<organism evidence="2 3">
    <name type="scientific">Corchorus olitorius</name>
    <dbReference type="NCBI Taxonomy" id="93759"/>
    <lineage>
        <taxon>Eukaryota</taxon>
        <taxon>Viridiplantae</taxon>
        <taxon>Streptophyta</taxon>
        <taxon>Embryophyta</taxon>
        <taxon>Tracheophyta</taxon>
        <taxon>Spermatophyta</taxon>
        <taxon>Magnoliopsida</taxon>
        <taxon>eudicotyledons</taxon>
        <taxon>Gunneridae</taxon>
        <taxon>Pentapetalae</taxon>
        <taxon>rosids</taxon>
        <taxon>malvids</taxon>
        <taxon>Malvales</taxon>
        <taxon>Malvaceae</taxon>
        <taxon>Grewioideae</taxon>
        <taxon>Apeibeae</taxon>
        <taxon>Corchorus</taxon>
    </lineage>
</organism>